<dbReference type="AlphaFoldDB" id="A0A2Z6NLZ6"/>
<protein>
    <submittedName>
        <fullName evidence="2">Uncharacterized protein</fullName>
    </submittedName>
</protein>
<gene>
    <name evidence="2" type="ORF">TSUD_145630</name>
</gene>
<keyword evidence="3" id="KW-1185">Reference proteome</keyword>
<feature type="compositionally biased region" description="Polar residues" evidence="1">
    <location>
        <begin position="1"/>
        <end position="15"/>
    </location>
</feature>
<name>A0A2Z6NLZ6_TRISU</name>
<reference evidence="3" key="1">
    <citation type="journal article" date="2017" name="Front. Plant Sci.">
        <title>Climate Clever Clovers: New Paradigm to Reduce the Environmental Footprint of Ruminants by Breeding Low Methanogenic Forages Utilizing Haplotype Variation.</title>
        <authorList>
            <person name="Kaur P."/>
            <person name="Appels R."/>
            <person name="Bayer P.E."/>
            <person name="Keeble-Gagnere G."/>
            <person name="Wang J."/>
            <person name="Hirakawa H."/>
            <person name="Shirasawa K."/>
            <person name="Vercoe P."/>
            <person name="Stefanova K."/>
            <person name="Durmic Z."/>
            <person name="Nichols P."/>
            <person name="Revell C."/>
            <person name="Isobe S.N."/>
            <person name="Edwards D."/>
            <person name="Erskine W."/>
        </authorList>
    </citation>
    <scope>NUCLEOTIDE SEQUENCE [LARGE SCALE GENOMIC DNA]</scope>
    <source>
        <strain evidence="3">cv. Daliak</strain>
    </source>
</reference>
<dbReference type="EMBL" id="DF973502">
    <property type="protein sequence ID" value="GAU32689.1"/>
    <property type="molecule type" value="Genomic_DNA"/>
</dbReference>
<organism evidence="2 3">
    <name type="scientific">Trifolium subterraneum</name>
    <name type="common">Subterranean clover</name>
    <dbReference type="NCBI Taxonomy" id="3900"/>
    <lineage>
        <taxon>Eukaryota</taxon>
        <taxon>Viridiplantae</taxon>
        <taxon>Streptophyta</taxon>
        <taxon>Embryophyta</taxon>
        <taxon>Tracheophyta</taxon>
        <taxon>Spermatophyta</taxon>
        <taxon>Magnoliopsida</taxon>
        <taxon>eudicotyledons</taxon>
        <taxon>Gunneridae</taxon>
        <taxon>Pentapetalae</taxon>
        <taxon>rosids</taxon>
        <taxon>fabids</taxon>
        <taxon>Fabales</taxon>
        <taxon>Fabaceae</taxon>
        <taxon>Papilionoideae</taxon>
        <taxon>50 kb inversion clade</taxon>
        <taxon>NPAAA clade</taxon>
        <taxon>Hologalegina</taxon>
        <taxon>IRL clade</taxon>
        <taxon>Trifolieae</taxon>
        <taxon>Trifolium</taxon>
    </lineage>
</organism>
<evidence type="ECO:0000313" key="3">
    <source>
        <dbReference type="Proteomes" id="UP000242715"/>
    </source>
</evidence>
<dbReference type="Proteomes" id="UP000242715">
    <property type="component" value="Unassembled WGS sequence"/>
</dbReference>
<sequence>MPLHVSNQPQASKTAPPTVRGAEQTKPPRNREATMGTPEPNWTKVVWRVSSAHRTTGG</sequence>
<evidence type="ECO:0000256" key="1">
    <source>
        <dbReference type="SAM" id="MobiDB-lite"/>
    </source>
</evidence>
<accession>A0A2Z6NLZ6</accession>
<evidence type="ECO:0000313" key="2">
    <source>
        <dbReference type="EMBL" id="GAU32689.1"/>
    </source>
</evidence>
<feature type="region of interest" description="Disordered" evidence="1">
    <location>
        <begin position="1"/>
        <end position="58"/>
    </location>
</feature>
<proteinExistence type="predicted"/>